<feature type="compositionally biased region" description="Low complexity" evidence="2">
    <location>
        <begin position="624"/>
        <end position="635"/>
    </location>
</feature>
<protein>
    <submittedName>
        <fullName evidence="4">Uncharacterized protein</fullName>
    </submittedName>
</protein>
<keyword evidence="3" id="KW-0472">Membrane</keyword>
<comment type="caution">
    <text evidence="4">The sequence shown here is derived from an EMBL/GenBank/DDBJ whole genome shotgun (WGS) entry which is preliminary data.</text>
</comment>
<feature type="compositionally biased region" description="Basic and acidic residues" evidence="2">
    <location>
        <begin position="636"/>
        <end position="666"/>
    </location>
</feature>
<feature type="region of interest" description="Disordered" evidence="2">
    <location>
        <begin position="318"/>
        <end position="382"/>
    </location>
</feature>
<evidence type="ECO:0000313" key="4">
    <source>
        <dbReference type="EMBL" id="KAK0515192.1"/>
    </source>
</evidence>
<dbReference type="Proteomes" id="UP001166286">
    <property type="component" value="Unassembled WGS sequence"/>
</dbReference>
<sequence length="672" mass="76856">MGLLLEFEMADLAVSHWEEQMEGPVANGWYYALMFVLTFLFAASLGLISRNHQATNHRMNGETPAEQLEDRKITSLEETLRKKIAELEDDVQAANDDSTAWMELYHEQEAKTRSQSHQIERASTTLGSRLTYLDLKAQVQGLEIKCNSLRAELRDSDHLIEMKTTCEKQRQGKDRLVISKLQGRVRELLRHECQHVPTLQATELKREKAASANLRHIIAQKDEDLRAAAQKISQLDKGSVDDQVLFNKAKDDLNEKLIQTNHKITKLQDQAAREKTNSSDVEKTHKQQLSLKDTEIKRITAACSHEREEVERLKQEVTRLEARESSLNTSLSKAQSERDESQASSKSMEQKLKELETVHEKCTRSRTPETMAPPPSGLARAASEGMDVDSPVQLLVENQKQDLDRQQREIKGLEESNKVLRRQLQSFEKKNEDHEMSDVSTTDWREQSKIAAQERELKELREEVDAWRHGDQEMSDAFDIDTQDRTQERLREITESHSQTINMLNQQVASLQQENGQLKAQADQNGSLGSGGRELLDANITRLGKEKEDMNTNLQKARKLSENLKKERDQLREVKTKITHEKAEIAKIQQENLGKLEKLRVEKAKLDEKCASLQKEVEGLKNLKQTTDKTTQTTGETREEGRPSRKRSAPEDGEVKAMEKRLKTDDSESSNT</sequence>
<feature type="region of interest" description="Disordered" evidence="2">
    <location>
        <begin position="268"/>
        <end position="288"/>
    </location>
</feature>
<feature type="coiled-coil region" evidence="1">
    <location>
        <begin position="396"/>
        <end position="470"/>
    </location>
</feature>
<keyword evidence="3" id="KW-0812">Transmembrane</keyword>
<dbReference type="EMBL" id="JAFEKC020000004">
    <property type="protein sequence ID" value="KAK0515192.1"/>
    <property type="molecule type" value="Genomic_DNA"/>
</dbReference>
<evidence type="ECO:0000256" key="1">
    <source>
        <dbReference type="SAM" id="Coils"/>
    </source>
</evidence>
<feature type="compositionally biased region" description="Basic and acidic residues" evidence="2">
    <location>
        <begin position="271"/>
        <end position="285"/>
    </location>
</feature>
<proteinExistence type="predicted"/>
<gene>
    <name evidence="4" type="ORF">JMJ35_002571</name>
</gene>
<feature type="transmembrane region" description="Helical" evidence="3">
    <location>
        <begin position="29"/>
        <end position="49"/>
    </location>
</feature>
<feature type="compositionally biased region" description="Basic and acidic residues" evidence="2">
    <location>
        <begin position="348"/>
        <end position="367"/>
    </location>
</feature>
<dbReference type="AlphaFoldDB" id="A0AA39R5D4"/>
<name>A0AA39R5D4_9LECA</name>
<evidence type="ECO:0000313" key="5">
    <source>
        <dbReference type="Proteomes" id="UP001166286"/>
    </source>
</evidence>
<keyword evidence="1" id="KW-0175">Coiled coil</keyword>
<evidence type="ECO:0000256" key="2">
    <source>
        <dbReference type="SAM" id="MobiDB-lite"/>
    </source>
</evidence>
<organism evidence="4 5">
    <name type="scientific">Cladonia borealis</name>
    <dbReference type="NCBI Taxonomy" id="184061"/>
    <lineage>
        <taxon>Eukaryota</taxon>
        <taxon>Fungi</taxon>
        <taxon>Dikarya</taxon>
        <taxon>Ascomycota</taxon>
        <taxon>Pezizomycotina</taxon>
        <taxon>Lecanoromycetes</taxon>
        <taxon>OSLEUM clade</taxon>
        <taxon>Lecanoromycetidae</taxon>
        <taxon>Lecanorales</taxon>
        <taxon>Lecanorineae</taxon>
        <taxon>Cladoniaceae</taxon>
        <taxon>Cladonia</taxon>
    </lineage>
</organism>
<feature type="compositionally biased region" description="Polar residues" evidence="2">
    <location>
        <begin position="325"/>
        <end position="334"/>
    </location>
</feature>
<keyword evidence="3" id="KW-1133">Transmembrane helix</keyword>
<accession>A0AA39R5D4</accession>
<feature type="region of interest" description="Disordered" evidence="2">
    <location>
        <begin position="614"/>
        <end position="672"/>
    </location>
</feature>
<keyword evidence="5" id="KW-1185">Reference proteome</keyword>
<reference evidence="4" key="1">
    <citation type="submission" date="2023-03" db="EMBL/GenBank/DDBJ databases">
        <title>Complete genome of Cladonia borealis.</title>
        <authorList>
            <person name="Park H."/>
        </authorList>
    </citation>
    <scope>NUCLEOTIDE SEQUENCE</scope>
    <source>
        <strain evidence="4">ANT050790</strain>
    </source>
</reference>
<evidence type="ECO:0000256" key="3">
    <source>
        <dbReference type="SAM" id="Phobius"/>
    </source>
</evidence>